<gene>
    <name evidence="1" type="ORF">OE88DRAFT_1660226</name>
</gene>
<proteinExistence type="predicted"/>
<keyword evidence="2" id="KW-1185">Reference proteome</keyword>
<dbReference type="AlphaFoldDB" id="A0A5C3N1V9"/>
<name>A0A5C3N1V9_9AGAM</name>
<organism evidence="1 2">
    <name type="scientific">Heliocybe sulcata</name>
    <dbReference type="NCBI Taxonomy" id="5364"/>
    <lineage>
        <taxon>Eukaryota</taxon>
        <taxon>Fungi</taxon>
        <taxon>Dikarya</taxon>
        <taxon>Basidiomycota</taxon>
        <taxon>Agaricomycotina</taxon>
        <taxon>Agaricomycetes</taxon>
        <taxon>Gloeophyllales</taxon>
        <taxon>Gloeophyllaceae</taxon>
        <taxon>Heliocybe</taxon>
    </lineage>
</organism>
<sequence length="84" mass="9136">MMLVSRGTSGPVNAARLMGSRSRLSASRPLSILSFRILVANSIKAVAADSAMHWKILAVRHCVRKIGAWSTSEAQANPVYRSLR</sequence>
<reference evidence="1 2" key="1">
    <citation type="journal article" date="2019" name="Nat. Ecol. Evol.">
        <title>Megaphylogeny resolves global patterns of mushroom evolution.</title>
        <authorList>
            <person name="Varga T."/>
            <person name="Krizsan K."/>
            <person name="Foldi C."/>
            <person name="Dima B."/>
            <person name="Sanchez-Garcia M."/>
            <person name="Sanchez-Ramirez S."/>
            <person name="Szollosi G.J."/>
            <person name="Szarkandi J.G."/>
            <person name="Papp V."/>
            <person name="Albert L."/>
            <person name="Andreopoulos W."/>
            <person name="Angelini C."/>
            <person name="Antonin V."/>
            <person name="Barry K.W."/>
            <person name="Bougher N.L."/>
            <person name="Buchanan P."/>
            <person name="Buyck B."/>
            <person name="Bense V."/>
            <person name="Catcheside P."/>
            <person name="Chovatia M."/>
            <person name="Cooper J."/>
            <person name="Damon W."/>
            <person name="Desjardin D."/>
            <person name="Finy P."/>
            <person name="Geml J."/>
            <person name="Haridas S."/>
            <person name="Hughes K."/>
            <person name="Justo A."/>
            <person name="Karasinski D."/>
            <person name="Kautmanova I."/>
            <person name="Kiss B."/>
            <person name="Kocsube S."/>
            <person name="Kotiranta H."/>
            <person name="LaButti K.M."/>
            <person name="Lechner B.E."/>
            <person name="Liimatainen K."/>
            <person name="Lipzen A."/>
            <person name="Lukacs Z."/>
            <person name="Mihaltcheva S."/>
            <person name="Morgado L.N."/>
            <person name="Niskanen T."/>
            <person name="Noordeloos M.E."/>
            <person name="Ohm R.A."/>
            <person name="Ortiz-Santana B."/>
            <person name="Ovrebo C."/>
            <person name="Racz N."/>
            <person name="Riley R."/>
            <person name="Savchenko A."/>
            <person name="Shiryaev A."/>
            <person name="Soop K."/>
            <person name="Spirin V."/>
            <person name="Szebenyi C."/>
            <person name="Tomsovsky M."/>
            <person name="Tulloss R.E."/>
            <person name="Uehling J."/>
            <person name="Grigoriev I.V."/>
            <person name="Vagvolgyi C."/>
            <person name="Papp T."/>
            <person name="Martin F.M."/>
            <person name="Miettinen O."/>
            <person name="Hibbett D.S."/>
            <person name="Nagy L.G."/>
        </authorList>
    </citation>
    <scope>NUCLEOTIDE SEQUENCE [LARGE SCALE GENOMIC DNA]</scope>
    <source>
        <strain evidence="1 2">OMC1185</strain>
    </source>
</reference>
<accession>A0A5C3N1V9</accession>
<dbReference type="Proteomes" id="UP000305948">
    <property type="component" value="Unassembled WGS sequence"/>
</dbReference>
<dbReference type="EMBL" id="ML213512">
    <property type="protein sequence ID" value="TFK51025.1"/>
    <property type="molecule type" value="Genomic_DNA"/>
</dbReference>
<protein>
    <submittedName>
        <fullName evidence="1">Uncharacterized protein</fullName>
    </submittedName>
</protein>
<evidence type="ECO:0000313" key="2">
    <source>
        <dbReference type="Proteomes" id="UP000305948"/>
    </source>
</evidence>
<evidence type="ECO:0000313" key="1">
    <source>
        <dbReference type="EMBL" id="TFK51025.1"/>
    </source>
</evidence>